<dbReference type="InterPro" id="IPR028427">
    <property type="entry name" value="Met_Sox_Rdtase_MsrB"/>
</dbReference>
<dbReference type="InterPro" id="IPR002579">
    <property type="entry name" value="Met_Sox_Rdtase_MsrB_dom"/>
</dbReference>
<sequence length="143" mass="16598">MRAIFHKLMQQPFVTFSKQELKKRLSDIQYRVTQEADTEPPFKNEYYKTKDPGEYFCIVCGDKLFGSQHKYNSGCGWPAFWGSYDSKNIKEINDTSHGMIRIEVRCQKCNAHLGHKFDDGPAEQGGIRYCINSASLQFKKENK</sequence>
<dbReference type="OMA" id="DEQWRAE"/>
<evidence type="ECO:0000313" key="7">
    <source>
        <dbReference type="Proteomes" id="UP000688137"/>
    </source>
</evidence>
<gene>
    <name evidence="6" type="ORF">PPRIM_AZ9-3.1.T1090131</name>
</gene>
<comment type="cofactor">
    <cofactor evidence="4">
        <name>Zn(2+)</name>
        <dbReference type="ChEBI" id="CHEBI:29105"/>
    </cofactor>
    <text evidence="4">Binds 1 zinc ion per subunit.</text>
</comment>
<dbReference type="AlphaFoldDB" id="A0A8S1P8R1"/>
<evidence type="ECO:0000256" key="3">
    <source>
        <dbReference type="ARBA" id="ARBA00048488"/>
    </source>
</evidence>
<organism evidence="6 7">
    <name type="scientific">Paramecium primaurelia</name>
    <dbReference type="NCBI Taxonomy" id="5886"/>
    <lineage>
        <taxon>Eukaryota</taxon>
        <taxon>Sar</taxon>
        <taxon>Alveolata</taxon>
        <taxon>Ciliophora</taxon>
        <taxon>Intramacronucleata</taxon>
        <taxon>Oligohymenophorea</taxon>
        <taxon>Peniculida</taxon>
        <taxon>Parameciidae</taxon>
        <taxon>Paramecium</taxon>
    </lineage>
</organism>
<comment type="similarity">
    <text evidence="4">Belongs to the MsrB Met sulfoxide reductase family.</text>
</comment>
<keyword evidence="4" id="KW-0479">Metal-binding</keyword>
<feature type="domain" description="MsrB" evidence="5">
    <location>
        <begin position="18"/>
        <end position="141"/>
    </location>
</feature>
<dbReference type="NCBIfam" id="TIGR00357">
    <property type="entry name" value="peptide-methionine (R)-S-oxide reductase MsrB"/>
    <property type="match status" value="1"/>
</dbReference>
<dbReference type="GO" id="GO:0006979">
    <property type="term" value="P:response to oxidative stress"/>
    <property type="evidence" value="ECO:0007669"/>
    <property type="project" value="InterPro"/>
</dbReference>
<evidence type="ECO:0000256" key="1">
    <source>
        <dbReference type="ARBA" id="ARBA00012499"/>
    </source>
</evidence>
<keyword evidence="2 4" id="KW-0560">Oxidoreductase</keyword>
<dbReference type="GO" id="GO:0005737">
    <property type="term" value="C:cytoplasm"/>
    <property type="evidence" value="ECO:0007669"/>
    <property type="project" value="TreeGrafter"/>
</dbReference>
<dbReference type="PROSITE" id="PS51790">
    <property type="entry name" value="MSRB"/>
    <property type="match status" value="1"/>
</dbReference>
<dbReference type="PANTHER" id="PTHR10173:SF52">
    <property type="entry name" value="METHIONINE-R-SULFOXIDE REDUCTASE B1"/>
    <property type="match status" value="1"/>
</dbReference>
<dbReference type="GO" id="GO:0033743">
    <property type="term" value="F:peptide-methionine (R)-S-oxide reductase activity"/>
    <property type="evidence" value="ECO:0007669"/>
    <property type="project" value="UniProtKB-EC"/>
</dbReference>
<dbReference type="Proteomes" id="UP000688137">
    <property type="component" value="Unassembled WGS sequence"/>
</dbReference>
<proteinExistence type="inferred from homology"/>
<evidence type="ECO:0000256" key="4">
    <source>
        <dbReference type="RuleBase" id="RU365044"/>
    </source>
</evidence>
<dbReference type="FunFam" id="2.170.150.20:FF:000003">
    <property type="entry name" value="Peptide methionine sulfoxide reductase MsrB"/>
    <property type="match status" value="1"/>
</dbReference>
<evidence type="ECO:0000256" key="2">
    <source>
        <dbReference type="ARBA" id="ARBA00023002"/>
    </source>
</evidence>
<keyword evidence="7" id="KW-1185">Reference proteome</keyword>
<dbReference type="EC" id="1.8.4.12" evidence="1 4"/>
<keyword evidence="4" id="KW-0862">Zinc</keyword>
<protein>
    <recommendedName>
        <fullName evidence="1 4">Peptide-methionine (R)-S-oxide reductase</fullName>
        <ecNumber evidence="1 4">1.8.4.12</ecNumber>
    </recommendedName>
</protein>
<dbReference type="GO" id="GO:0030091">
    <property type="term" value="P:protein repair"/>
    <property type="evidence" value="ECO:0007669"/>
    <property type="project" value="InterPro"/>
</dbReference>
<dbReference type="GO" id="GO:0046872">
    <property type="term" value="F:metal ion binding"/>
    <property type="evidence" value="ECO:0007669"/>
    <property type="project" value="UniProtKB-KW"/>
</dbReference>
<evidence type="ECO:0000259" key="5">
    <source>
        <dbReference type="PROSITE" id="PS51790"/>
    </source>
</evidence>
<reference evidence="6" key="1">
    <citation type="submission" date="2021-01" db="EMBL/GenBank/DDBJ databases">
        <authorList>
            <consortium name="Genoscope - CEA"/>
            <person name="William W."/>
        </authorList>
    </citation>
    <scope>NUCLEOTIDE SEQUENCE</scope>
</reference>
<name>A0A8S1P8R1_PARPR</name>
<comment type="caution">
    <text evidence="6">The sequence shown here is derived from an EMBL/GenBank/DDBJ whole genome shotgun (WGS) entry which is preliminary data.</text>
</comment>
<dbReference type="PANTHER" id="PTHR10173">
    <property type="entry name" value="METHIONINE SULFOXIDE REDUCTASE"/>
    <property type="match status" value="1"/>
</dbReference>
<dbReference type="Pfam" id="PF01641">
    <property type="entry name" value="SelR"/>
    <property type="match status" value="1"/>
</dbReference>
<dbReference type="EMBL" id="CAJJDM010000112">
    <property type="protein sequence ID" value="CAD8099405.1"/>
    <property type="molecule type" value="Genomic_DNA"/>
</dbReference>
<comment type="catalytic activity">
    <reaction evidence="3 4">
        <text>L-methionyl-[protein] + [thioredoxin]-disulfide + H2O = L-methionyl-(R)-S-oxide-[protein] + [thioredoxin]-dithiol</text>
        <dbReference type="Rhea" id="RHEA:24164"/>
        <dbReference type="Rhea" id="RHEA-COMP:10698"/>
        <dbReference type="Rhea" id="RHEA-COMP:10700"/>
        <dbReference type="Rhea" id="RHEA-COMP:12313"/>
        <dbReference type="Rhea" id="RHEA-COMP:12314"/>
        <dbReference type="ChEBI" id="CHEBI:15377"/>
        <dbReference type="ChEBI" id="CHEBI:16044"/>
        <dbReference type="ChEBI" id="CHEBI:29950"/>
        <dbReference type="ChEBI" id="CHEBI:45764"/>
        <dbReference type="ChEBI" id="CHEBI:50058"/>
        <dbReference type="EC" id="1.8.4.12"/>
    </reaction>
</comment>
<accession>A0A8S1P8R1</accession>
<evidence type="ECO:0000313" key="6">
    <source>
        <dbReference type="EMBL" id="CAD8099405.1"/>
    </source>
</evidence>